<feature type="domain" description="WxL Interacting Protein peptidoglycan binding" evidence="3">
    <location>
        <begin position="36"/>
        <end position="155"/>
    </location>
</feature>
<keyword evidence="1" id="KW-1133">Transmembrane helix</keyword>
<reference evidence="5 6" key="1">
    <citation type="submission" date="2018-11" db="EMBL/GenBank/DDBJ databases">
        <authorList>
            <person name="Wuyts S."/>
        </authorList>
    </citation>
    <scope>NUCLEOTIDE SEQUENCE [LARGE SCALE GENOMIC DNA]</scope>
    <source>
        <strain evidence="5">Lactobacillus mudanjiangensis AMBF249</strain>
    </source>
</reference>
<proteinExistence type="predicted"/>
<protein>
    <submittedName>
        <fullName evidence="5">Cell surface protein [Lactobacillus sp.]</fullName>
    </submittedName>
</protein>
<dbReference type="EMBL" id="UYIG01000001">
    <property type="protein sequence ID" value="VDG27003.1"/>
    <property type="molecule type" value="Genomic_DNA"/>
</dbReference>
<dbReference type="Pfam" id="PF06030">
    <property type="entry name" value="WxLIP_PGBD"/>
    <property type="match status" value="1"/>
</dbReference>
<dbReference type="AlphaFoldDB" id="A0A660DUW0"/>
<sequence length="349" mass="38825">MVLLTVSRVKLTILTVIIGVMAMVTGAQAANSGVGFEVAAVRSSRQVNQQVSYFDLKLKPGQTTNIAVKVKNTSDHVITVNTAVSKATTNNHGVVEYKKIKSDLSVDLPANFEQVVTTKTRKLHLAKGATKTVTYQVKMPKKRFSGVLVGGLTFLKPADQQKSKSAMAVRNQYSYTIATVLHGTKDLTKNNLTLGKVKASQTNGHNAISLFLENHTAAFLNQVKTKVKIYQRGGQKVVYQQTTSNGQMAPSSIYKLPLQVGQTKLKAGKYTAKVKVTSKKQHWTFTKDFTITSDEANKLNQRANLPQSHWLRWLLLGLLLLLLLLLLIWYIHRKQKRIKALEQQLKDKE</sequence>
<evidence type="ECO:0000259" key="4">
    <source>
        <dbReference type="Pfam" id="PF11797"/>
    </source>
</evidence>
<dbReference type="Pfam" id="PF11797">
    <property type="entry name" value="WxLIP_HBD"/>
    <property type="match status" value="1"/>
</dbReference>
<keyword evidence="1" id="KW-0472">Membrane</keyword>
<evidence type="ECO:0000313" key="5">
    <source>
        <dbReference type="EMBL" id="VDG27003.1"/>
    </source>
</evidence>
<dbReference type="Proteomes" id="UP000289996">
    <property type="component" value="Unassembled WGS sequence"/>
</dbReference>
<dbReference type="OrthoDB" id="2148359at2"/>
<feature type="chain" id="PRO_5025044579" evidence="2">
    <location>
        <begin position="30"/>
        <end position="349"/>
    </location>
</feature>
<evidence type="ECO:0000256" key="1">
    <source>
        <dbReference type="SAM" id="Phobius"/>
    </source>
</evidence>
<keyword evidence="2" id="KW-0732">Signal</keyword>
<organism evidence="5 6">
    <name type="scientific">Lactiplantibacillus mudanjiangensis</name>
    <dbReference type="NCBI Taxonomy" id="1296538"/>
    <lineage>
        <taxon>Bacteria</taxon>
        <taxon>Bacillati</taxon>
        <taxon>Bacillota</taxon>
        <taxon>Bacilli</taxon>
        <taxon>Lactobacillales</taxon>
        <taxon>Lactobacillaceae</taxon>
        <taxon>Lactiplantibacillus</taxon>
    </lineage>
</organism>
<keyword evidence="6" id="KW-1185">Reference proteome</keyword>
<feature type="signal peptide" evidence="2">
    <location>
        <begin position="1"/>
        <end position="29"/>
    </location>
</feature>
<feature type="domain" description="WxL Interacting Protein host binding" evidence="4">
    <location>
        <begin position="165"/>
        <end position="301"/>
    </location>
</feature>
<keyword evidence="1" id="KW-0812">Transmembrane</keyword>
<evidence type="ECO:0000313" key="6">
    <source>
        <dbReference type="Proteomes" id="UP000289996"/>
    </source>
</evidence>
<accession>A0A660DUW0</accession>
<dbReference type="InterPro" id="IPR021759">
    <property type="entry name" value="WxLIP_HBD"/>
</dbReference>
<dbReference type="RefSeq" id="WP_130844641.1">
    <property type="nucleotide sequence ID" value="NZ_BJDY01000003.1"/>
</dbReference>
<evidence type="ECO:0000259" key="3">
    <source>
        <dbReference type="Pfam" id="PF06030"/>
    </source>
</evidence>
<feature type="transmembrane region" description="Helical" evidence="1">
    <location>
        <begin position="310"/>
        <end position="331"/>
    </location>
</feature>
<name>A0A660DUW0_9LACO</name>
<evidence type="ECO:0000256" key="2">
    <source>
        <dbReference type="SAM" id="SignalP"/>
    </source>
</evidence>
<gene>
    <name evidence="5" type="ORF">MUDAN_MDHGFNIF_00373</name>
</gene>
<dbReference type="InterPro" id="IPR010317">
    <property type="entry name" value="WxLIP_PGBD"/>
</dbReference>